<dbReference type="PANTHER" id="PTHR11360:SF315">
    <property type="entry name" value="TRANSPORTER MCH2-RELATED"/>
    <property type="match status" value="1"/>
</dbReference>
<evidence type="ECO:0000256" key="2">
    <source>
        <dbReference type="ARBA" id="ARBA00006727"/>
    </source>
</evidence>
<feature type="transmembrane region" description="Helical" evidence="4">
    <location>
        <begin position="324"/>
        <end position="342"/>
    </location>
</feature>
<dbReference type="InterPro" id="IPR050327">
    <property type="entry name" value="Proton-linked_MCT"/>
</dbReference>
<evidence type="ECO:0000313" key="5">
    <source>
        <dbReference type="EMBL" id="KAL1841492.1"/>
    </source>
</evidence>
<feature type="transmembrane region" description="Helical" evidence="4">
    <location>
        <begin position="152"/>
        <end position="175"/>
    </location>
</feature>
<dbReference type="Gene3D" id="1.20.1250.20">
    <property type="entry name" value="MFS general substrate transporter like domains"/>
    <property type="match status" value="2"/>
</dbReference>
<evidence type="ECO:0000256" key="3">
    <source>
        <dbReference type="SAM" id="MobiDB-lite"/>
    </source>
</evidence>
<feature type="transmembrane region" description="Helical" evidence="4">
    <location>
        <begin position="348"/>
        <end position="367"/>
    </location>
</feature>
<feature type="transmembrane region" description="Helical" evidence="4">
    <location>
        <begin position="127"/>
        <end position="146"/>
    </location>
</feature>
<feature type="transmembrane region" description="Helical" evidence="4">
    <location>
        <begin position="259"/>
        <end position="280"/>
    </location>
</feature>
<reference evidence="5 6" key="1">
    <citation type="journal article" date="2024" name="Commun. Biol.">
        <title>Comparative genomic analysis of thermophilic fungi reveals convergent evolutionary adaptations and gene losses.</title>
        <authorList>
            <person name="Steindorff A.S."/>
            <person name="Aguilar-Pontes M.V."/>
            <person name="Robinson A.J."/>
            <person name="Andreopoulos B."/>
            <person name="LaButti K."/>
            <person name="Kuo A."/>
            <person name="Mondo S."/>
            <person name="Riley R."/>
            <person name="Otillar R."/>
            <person name="Haridas S."/>
            <person name="Lipzen A."/>
            <person name="Grimwood J."/>
            <person name="Schmutz J."/>
            <person name="Clum A."/>
            <person name="Reid I.D."/>
            <person name="Moisan M.C."/>
            <person name="Butler G."/>
            <person name="Nguyen T.T.M."/>
            <person name="Dewar K."/>
            <person name="Conant G."/>
            <person name="Drula E."/>
            <person name="Henrissat B."/>
            <person name="Hansel C."/>
            <person name="Singer S."/>
            <person name="Hutchinson M.I."/>
            <person name="de Vries R.P."/>
            <person name="Natvig D.O."/>
            <person name="Powell A.J."/>
            <person name="Tsang A."/>
            <person name="Grigoriev I.V."/>
        </authorList>
    </citation>
    <scope>NUCLEOTIDE SEQUENCE [LARGE SCALE GENOMIC DNA]</scope>
    <source>
        <strain evidence="5 6">CBS 620.91</strain>
    </source>
</reference>
<comment type="similarity">
    <text evidence="2">Belongs to the major facilitator superfamily. Monocarboxylate porter (TC 2.A.1.13) family.</text>
</comment>
<feature type="transmembrane region" description="Helical" evidence="4">
    <location>
        <begin position="92"/>
        <end position="115"/>
    </location>
</feature>
<feature type="region of interest" description="Disordered" evidence="3">
    <location>
        <begin position="450"/>
        <end position="471"/>
    </location>
</feature>
<feature type="transmembrane region" description="Helical" evidence="4">
    <location>
        <begin position="184"/>
        <end position="203"/>
    </location>
</feature>
<gene>
    <name evidence="5" type="ORF">VTJ49DRAFT_6983</name>
</gene>
<evidence type="ECO:0000256" key="1">
    <source>
        <dbReference type="ARBA" id="ARBA00004141"/>
    </source>
</evidence>
<dbReference type="SUPFAM" id="SSF103473">
    <property type="entry name" value="MFS general substrate transporter"/>
    <property type="match status" value="1"/>
</dbReference>
<comment type="caution">
    <text evidence="5">The sequence shown here is derived from an EMBL/GenBank/DDBJ whole genome shotgun (WGS) entry which is preliminary data.</text>
</comment>
<feature type="transmembrane region" description="Helical" evidence="4">
    <location>
        <begin position="413"/>
        <end position="434"/>
    </location>
</feature>
<feature type="transmembrane region" description="Helical" evidence="4">
    <location>
        <begin position="215"/>
        <end position="235"/>
    </location>
</feature>
<dbReference type="Proteomes" id="UP001583172">
    <property type="component" value="Unassembled WGS sequence"/>
</dbReference>
<comment type="subcellular location">
    <subcellularLocation>
        <location evidence="1">Membrane</location>
        <topology evidence="1">Multi-pass membrane protein</topology>
    </subcellularLocation>
</comment>
<keyword evidence="4" id="KW-1133">Transmembrane helix</keyword>
<organism evidence="5 6">
    <name type="scientific">Humicola insolens</name>
    <name type="common">Soft-rot fungus</name>
    <dbReference type="NCBI Taxonomy" id="85995"/>
    <lineage>
        <taxon>Eukaryota</taxon>
        <taxon>Fungi</taxon>
        <taxon>Dikarya</taxon>
        <taxon>Ascomycota</taxon>
        <taxon>Pezizomycotina</taxon>
        <taxon>Sordariomycetes</taxon>
        <taxon>Sordariomycetidae</taxon>
        <taxon>Sordariales</taxon>
        <taxon>Chaetomiaceae</taxon>
        <taxon>Mycothermus</taxon>
    </lineage>
</organism>
<sequence length="486" mass="52126">MASKEVGGVEPISPSPVDTGEKPTVLEKEEKAVVSEESNVESDQREPESKEGGYGWVIVLAVFLVNAHTWGFNSSYGVFLAYYLRTGSMGGASALGFAFVGGLSISIAMLTSPFATWCIGRFGTVPSLRVGVVFVSASFIGASFASQIWHLILSQGICFGIGMGFCFTTTGPVVAQYFVKQRSFANAIGTAGSGIGGLVYSLATNAMISNLGLEWAFRILAIISFVVNGACSLIMRDRNKAIGTVHAAFHKELIRWQECWLFMAWGIFSVVAYIIVVFSITDYAQTVGFTASQGSFAAAMYNLSNGIGRPIIGLASDHFGRFNVAGIGTLIAGLTTFFLWIFSGVHFAGLIVYAVLGAFGGIIWPCLAPLGAEVVGLQLLPSVFSIYWIVLVLPSTFAEVIGLSLRTSGIHGYLNVQVFTGTMYIAAFISIWLLRSWKLKQLELLGSDSEQQSEGSQVPGPSEGDHKRCNPGLRDYLYGMIAVKNV</sequence>
<feature type="region of interest" description="Disordered" evidence="3">
    <location>
        <begin position="1"/>
        <end position="50"/>
    </location>
</feature>
<keyword evidence="4" id="KW-0812">Transmembrane</keyword>
<evidence type="ECO:0000313" key="6">
    <source>
        <dbReference type="Proteomes" id="UP001583172"/>
    </source>
</evidence>
<evidence type="ECO:0000256" key="4">
    <source>
        <dbReference type="SAM" id="Phobius"/>
    </source>
</evidence>
<dbReference type="Pfam" id="PF07690">
    <property type="entry name" value="MFS_1"/>
    <property type="match status" value="1"/>
</dbReference>
<protein>
    <submittedName>
        <fullName evidence="5">Uncharacterized protein</fullName>
    </submittedName>
</protein>
<proteinExistence type="inferred from homology"/>
<keyword evidence="4" id="KW-0472">Membrane</keyword>
<feature type="transmembrane region" description="Helical" evidence="4">
    <location>
        <begin position="54"/>
        <end position="72"/>
    </location>
</feature>
<accession>A0ABR3VIE0</accession>
<dbReference type="PANTHER" id="PTHR11360">
    <property type="entry name" value="MONOCARBOXYLATE TRANSPORTER"/>
    <property type="match status" value="1"/>
</dbReference>
<feature type="compositionally biased region" description="Basic and acidic residues" evidence="3">
    <location>
        <begin position="19"/>
        <end position="34"/>
    </location>
</feature>
<dbReference type="InterPro" id="IPR036259">
    <property type="entry name" value="MFS_trans_sf"/>
</dbReference>
<keyword evidence="6" id="KW-1185">Reference proteome</keyword>
<dbReference type="EMBL" id="JAZGSY010000073">
    <property type="protein sequence ID" value="KAL1841492.1"/>
    <property type="molecule type" value="Genomic_DNA"/>
</dbReference>
<dbReference type="InterPro" id="IPR011701">
    <property type="entry name" value="MFS"/>
</dbReference>
<name>A0ABR3VIE0_HUMIN</name>